<name>A0A6J5LZ67_9CAUD</name>
<organism evidence="3">
    <name type="scientific">uncultured Caudovirales phage</name>
    <dbReference type="NCBI Taxonomy" id="2100421"/>
    <lineage>
        <taxon>Viruses</taxon>
        <taxon>Duplodnaviria</taxon>
        <taxon>Heunggongvirae</taxon>
        <taxon>Uroviricota</taxon>
        <taxon>Caudoviricetes</taxon>
        <taxon>Peduoviridae</taxon>
        <taxon>Maltschvirus</taxon>
        <taxon>Maltschvirus maltsch</taxon>
    </lineage>
</organism>
<dbReference type="EMBL" id="LR796341">
    <property type="protein sequence ID" value="CAB4138176.1"/>
    <property type="molecule type" value="Genomic_DNA"/>
</dbReference>
<keyword evidence="1" id="KW-0175">Coiled coil</keyword>
<evidence type="ECO:0000256" key="1">
    <source>
        <dbReference type="SAM" id="Coils"/>
    </source>
</evidence>
<feature type="transmembrane region" description="Helical" evidence="2">
    <location>
        <begin position="12"/>
        <end position="39"/>
    </location>
</feature>
<keyword evidence="2" id="KW-0472">Membrane</keyword>
<feature type="coiled-coil region" evidence="1">
    <location>
        <begin position="41"/>
        <end position="68"/>
    </location>
</feature>
<sequence>MTPVLIDSIEYLWYSVWGMIAGWGLTTTLFGIVIGILLIKYVNLNQRVQHLENRLISAERDYNLTLDKWLKK</sequence>
<gene>
    <name evidence="3" type="ORF">UFOVP328_369</name>
</gene>
<evidence type="ECO:0000256" key="2">
    <source>
        <dbReference type="SAM" id="Phobius"/>
    </source>
</evidence>
<accession>A0A6J5LZ67</accession>
<keyword evidence="2" id="KW-0812">Transmembrane</keyword>
<protein>
    <submittedName>
        <fullName evidence="3">Uncharacterized protein</fullName>
    </submittedName>
</protein>
<proteinExistence type="predicted"/>
<evidence type="ECO:0000313" key="3">
    <source>
        <dbReference type="EMBL" id="CAB4138176.1"/>
    </source>
</evidence>
<keyword evidence="2" id="KW-1133">Transmembrane helix</keyword>
<reference evidence="3" key="1">
    <citation type="submission" date="2020-04" db="EMBL/GenBank/DDBJ databases">
        <authorList>
            <person name="Chiriac C."/>
            <person name="Salcher M."/>
            <person name="Ghai R."/>
            <person name="Kavagutti S V."/>
        </authorList>
    </citation>
    <scope>NUCLEOTIDE SEQUENCE</scope>
</reference>